<keyword evidence="5" id="KW-1185">Reference proteome</keyword>
<evidence type="ECO:0000256" key="1">
    <source>
        <dbReference type="ARBA" id="ARBA00007818"/>
    </source>
</evidence>
<evidence type="ECO:0000256" key="2">
    <source>
        <dbReference type="ARBA" id="ARBA00022723"/>
    </source>
</evidence>
<comment type="similarity">
    <text evidence="1">Belongs to the UPF0587 family.</text>
</comment>
<dbReference type="AlphaFoldDB" id="A0A316W4U6"/>
<dbReference type="InterPro" id="IPR008584">
    <property type="entry name" value="CXXC_Zn-binding_euk"/>
</dbReference>
<dbReference type="PANTHER" id="PTHR12857:SF0">
    <property type="entry name" value="CXXC MOTIF CONTAINING ZINC BINDING PROTEIN"/>
    <property type="match status" value="1"/>
</dbReference>
<accession>A0A316W4U6</accession>
<dbReference type="GO" id="GO:0008270">
    <property type="term" value="F:zinc ion binding"/>
    <property type="evidence" value="ECO:0007669"/>
    <property type="project" value="TreeGrafter"/>
</dbReference>
<dbReference type="InParanoid" id="A0A316W4U6"/>
<protein>
    <submittedName>
        <fullName evidence="4">DUF866-domain-containing protein</fullName>
    </submittedName>
</protein>
<dbReference type="Pfam" id="PF05907">
    <property type="entry name" value="CXXC_Zn-b_euk"/>
    <property type="match status" value="1"/>
</dbReference>
<dbReference type="GeneID" id="37039384"/>
<dbReference type="SUPFAM" id="SSF141678">
    <property type="entry name" value="MAL13P1.257-like"/>
    <property type="match status" value="1"/>
</dbReference>
<dbReference type="OrthoDB" id="10248838at2759"/>
<evidence type="ECO:0000313" key="4">
    <source>
        <dbReference type="EMBL" id="PWN43681.1"/>
    </source>
</evidence>
<dbReference type="RefSeq" id="XP_025370841.1">
    <property type="nucleotide sequence ID" value="XM_025517514.1"/>
</dbReference>
<evidence type="ECO:0000256" key="3">
    <source>
        <dbReference type="ARBA" id="ARBA00022833"/>
    </source>
</evidence>
<proteinExistence type="inferred from homology"/>
<dbReference type="PANTHER" id="PTHR12857">
    <property type="entry name" value="CXXC MOTIF CONTAINING ZINC BINDING PROTEIN"/>
    <property type="match status" value="1"/>
</dbReference>
<dbReference type="FunCoup" id="A0A316W4U6">
    <property type="interactions" value="261"/>
</dbReference>
<keyword evidence="3" id="KW-0862">Zinc</keyword>
<name>A0A316W4U6_9BASI</name>
<gene>
    <name evidence="4" type="ORF">IE81DRAFT_65039</name>
</gene>
<keyword evidence="2" id="KW-0479">Metal-binding</keyword>
<dbReference type="Proteomes" id="UP000245783">
    <property type="component" value="Unassembled WGS sequence"/>
</dbReference>
<sequence>MPKLALQIRAQLSGVKELRPSTDDAQLVTTVKCTSCQEEHAKPVSFNVTDEVEVQGGRGVANFVMHCGFCKNQGSAKFDTPTSKVPLWQSYTGPDYARLTTLEFRGLEPVGFQADQMTWRCAGEESGTKFDDIALEDGEWTDYDEKTNNETSIMEVESKWVRA</sequence>
<reference evidence="4 5" key="1">
    <citation type="journal article" date="2018" name="Mol. Biol. Evol.">
        <title>Broad Genomic Sampling Reveals a Smut Pathogenic Ancestry of the Fungal Clade Ustilaginomycotina.</title>
        <authorList>
            <person name="Kijpornyongpan T."/>
            <person name="Mondo S.J."/>
            <person name="Barry K."/>
            <person name="Sandor L."/>
            <person name="Lee J."/>
            <person name="Lipzen A."/>
            <person name="Pangilinan J."/>
            <person name="LaButti K."/>
            <person name="Hainaut M."/>
            <person name="Henrissat B."/>
            <person name="Grigoriev I.V."/>
            <person name="Spatafora J.W."/>
            <person name="Aime M.C."/>
        </authorList>
    </citation>
    <scope>NUCLEOTIDE SEQUENCE [LARGE SCALE GENOMIC DNA]</scope>
    <source>
        <strain evidence="4 5">MCA 4658</strain>
    </source>
</reference>
<evidence type="ECO:0000313" key="5">
    <source>
        <dbReference type="Proteomes" id="UP000245783"/>
    </source>
</evidence>
<organism evidence="4 5">
    <name type="scientific">Ceraceosorus guamensis</name>
    <dbReference type="NCBI Taxonomy" id="1522189"/>
    <lineage>
        <taxon>Eukaryota</taxon>
        <taxon>Fungi</taxon>
        <taxon>Dikarya</taxon>
        <taxon>Basidiomycota</taxon>
        <taxon>Ustilaginomycotina</taxon>
        <taxon>Exobasidiomycetes</taxon>
        <taxon>Ceraceosorales</taxon>
        <taxon>Ceraceosoraceae</taxon>
        <taxon>Ceraceosorus</taxon>
    </lineage>
</organism>
<dbReference type="EMBL" id="KZ819367">
    <property type="protein sequence ID" value="PWN43681.1"/>
    <property type="molecule type" value="Genomic_DNA"/>
</dbReference>